<dbReference type="InterPro" id="IPR000719">
    <property type="entry name" value="Prot_kinase_dom"/>
</dbReference>
<dbReference type="EMBL" id="SNRW01006865">
    <property type="protein sequence ID" value="KAA6382283.1"/>
    <property type="molecule type" value="Genomic_DNA"/>
</dbReference>
<dbReference type="SUPFAM" id="SSF56112">
    <property type="entry name" value="Protein kinase-like (PK-like)"/>
    <property type="match status" value="1"/>
</dbReference>
<dbReference type="Proteomes" id="UP000324800">
    <property type="component" value="Unassembled WGS sequence"/>
</dbReference>
<feature type="non-terminal residue" evidence="2">
    <location>
        <position position="118"/>
    </location>
</feature>
<dbReference type="PROSITE" id="PS50011">
    <property type="entry name" value="PROTEIN_KINASE_DOM"/>
    <property type="match status" value="1"/>
</dbReference>
<accession>A0A5J4VJ56</accession>
<protein>
    <recommendedName>
        <fullName evidence="1">Protein kinase domain-containing protein</fullName>
    </recommendedName>
</protein>
<dbReference type="OrthoDB" id="5979581at2759"/>
<dbReference type="GO" id="GO:0004672">
    <property type="term" value="F:protein kinase activity"/>
    <property type="evidence" value="ECO:0007669"/>
    <property type="project" value="InterPro"/>
</dbReference>
<feature type="domain" description="Protein kinase" evidence="1">
    <location>
        <begin position="1"/>
        <end position="118"/>
    </location>
</feature>
<name>A0A5J4VJ56_9EUKA</name>
<dbReference type="Gene3D" id="1.10.510.10">
    <property type="entry name" value="Transferase(Phosphotransferase) domain 1"/>
    <property type="match status" value="1"/>
</dbReference>
<evidence type="ECO:0000313" key="3">
    <source>
        <dbReference type="Proteomes" id="UP000324800"/>
    </source>
</evidence>
<organism evidence="2 3">
    <name type="scientific">Streblomastix strix</name>
    <dbReference type="NCBI Taxonomy" id="222440"/>
    <lineage>
        <taxon>Eukaryota</taxon>
        <taxon>Metamonada</taxon>
        <taxon>Preaxostyla</taxon>
        <taxon>Oxymonadida</taxon>
        <taxon>Streblomastigidae</taxon>
        <taxon>Streblomastix</taxon>
    </lineage>
</organism>
<evidence type="ECO:0000313" key="2">
    <source>
        <dbReference type="EMBL" id="KAA6382283.1"/>
    </source>
</evidence>
<dbReference type="InterPro" id="IPR011009">
    <property type="entry name" value="Kinase-like_dom_sf"/>
</dbReference>
<dbReference type="GO" id="GO:0005524">
    <property type="term" value="F:ATP binding"/>
    <property type="evidence" value="ECO:0007669"/>
    <property type="project" value="InterPro"/>
</dbReference>
<evidence type="ECO:0000259" key="1">
    <source>
        <dbReference type="PROSITE" id="PS50011"/>
    </source>
</evidence>
<reference evidence="2 3" key="1">
    <citation type="submission" date="2019-03" db="EMBL/GenBank/DDBJ databases">
        <title>Single cell metagenomics reveals metabolic interactions within the superorganism composed of flagellate Streblomastix strix and complex community of Bacteroidetes bacteria on its surface.</title>
        <authorList>
            <person name="Treitli S.C."/>
            <person name="Kolisko M."/>
            <person name="Husnik F."/>
            <person name="Keeling P."/>
            <person name="Hampl V."/>
        </authorList>
    </citation>
    <scope>NUCLEOTIDE SEQUENCE [LARGE SCALE GENOMIC DNA]</scope>
    <source>
        <strain evidence="2">ST1C</strain>
    </source>
</reference>
<sequence>MLGYKNQRRVYQSFHKDLGLIASKFVPQKLVDVQKWKDVGVLNQSEFTCPFILKYLLAKNFQSDVIFLMEYANSRAPELIMHPSNATNKVDIWSVGVVLYQLATHEYPISAGSVPELQ</sequence>
<comment type="caution">
    <text evidence="2">The sequence shown here is derived from an EMBL/GenBank/DDBJ whole genome shotgun (WGS) entry which is preliminary data.</text>
</comment>
<gene>
    <name evidence="2" type="ORF">EZS28_022191</name>
</gene>
<dbReference type="AlphaFoldDB" id="A0A5J4VJ56"/>
<proteinExistence type="predicted"/>